<dbReference type="Pfam" id="PF07983">
    <property type="entry name" value="X8"/>
    <property type="match status" value="1"/>
</dbReference>
<keyword evidence="8" id="KW-0325">Glycoprotein</keyword>
<dbReference type="PANTHER" id="PTHR31468:SF2">
    <property type="entry name" value="1,3-BETA-GLUCANOSYLTRANSFERASE GAS1"/>
    <property type="match status" value="1"/>
</dbReference>
<evidence type="ECO:0000256" key="2">
    <source>
        <dbReference type="ARBA" id="ARBA00004589"/>
    </source>
</evidence>
<dbReference type="Gene3D" id="3.20.20.80">
    <property type="entry name" value="Glycosidases"/>
    <property type="match status" value="1"/>
</dbReference>
<name>A0A9W7XQW6_9FUNG</name>
<reference evidence="13" key="1">
    <citation type="submission" date="2022-07" db="EMBL/GenBank/DDBJ databases">
        <title>Phylogenomic reconstructions and comparative analyses of Kickxellomycotina fungi.</title>
        <authorList>
            <person name="Reynolds N.K."/>
            <person name="Stajich J.E."/>
            <person name="Barry K."/>
            <person name="Grigoriev I.V."/>
            <person name="Crous P."/>
            <person name="Smith M.E."/>
        </authorList>
    </citation>
    <scope>NUCLEOTIDE SEQUENCE</scope>
    <source>
        <strain evidence="13">NBRC 105413</strain>
    </source>
</reference>
<dbReference type="GO" id="GO:0031505">
    <property type="term" value="P:fungal-type cell wall organization"/>
    <property type="evidence" value="ECO:0007669"/>
    <property type="project" value="TreeGrafter"/>
</dbReference>
<dbReference type="GO" id="GO:0098552">
    <property type="term" value="C:side of membrane"/>
    <property type="evidence" value="ECO:0007669"/>
    <property type="project" value="UniProtKB-KW"/>
</dbReference>
<keyword evidence="6 10" id="KW-0472">Membrane</keyword>
<dbReference type="AlphaFoldDB" id="A0A9W7XQW6"/>
<gene>
    <name evidence="13" type="primary">gel4</name>
    <name evidence="13" type="ORF">LPJ64_000165</name>
</gene>
<comment type="similarity">
    <text evidence="3 10">Belongs to the glycosyl hydrolase 72 family.</text>
</comment>
<dbReference type="GO" id="GO:0042124">
    <property type="term" value="F:1,3-beta-glucanosyltransferase activity"/>
    <property type="evidence" value="ECO:0007669"/>
    <property type="project" value="TreeGrafter"/>
</dbReference>
<comment type="subcellular location">
    <subcellularLocation>
        <location evidence="1">Cell envelope</location>
    </subcellularLocation>
    <subcellularLocation>
        <location evidence="10">Cell membrane</location>
        <topology evidence="10">Lipid-anchor</topology>
        <topology evidence="10">GPI-anchor</topology>
    </subcellularLocation>
    <subcellularLocation>
        <location evidence="2">Membrane</location>
        <topology evidence="2">Lipid-anchor</topology>
        <topology evidence="2">GPI-anchor</topology>
    </subcellularLocation>
</comment>
<proteinExistence type="inferred from homology"/>
<dbReference type="EC" id="2.4.1.-" evidence="10"/>
<evidence type="ECO:0000256" key="11">
    <source>
        <dbReference type="SAM" id="MobiDB-lite"/>
    </source>
</evidence>
<comment type="function">
    <text evidence="10">Splits internally a 1,3-beta-glucan molecule and transfers the newly generated reducing end (the donor) to the non-reducing end of another 1,3-beta-glucan molecule (the acceptor) forming a 1,3-beta linkage, resulting in the elongation of 1,3-beta-glucan chains in the cell wall.</text>
</comment>
<keyword evidence="7" id="KW-1015">Disulfide bond</keyword>
<dbReference type="GO" id="GO:0071970">
    <property type="term" value="P:fungal-type cell wall (1-&gt;3)-beta-D-glucan biosynthetic process"/>
    <property type="evidence" value="ECO:0007669"/>
    <property type="project" value="TreeGrafter"/>
</dbReference>
<keyword evidence="4 10" id="KW-0336">GPI-anchor</keyword>
<evidence type="ECO:0000313" key="13">
    <source>
        <dbReference type="EMBL" id="KAJ1648583.1"/>
    </source>
</evidence>
<dbReference type="SUPFAM" id="SSF51445">
    <property type="entry name" value="(Trans)glycosidases"/>
    <property type="match status" value="1"/>
</dbReference>
<accession>A0A9W7XQW6</accession>
<evidence type="ECO:0000259" key="12">
    <source>
        <dbReference type="SMART" id="SM00768"/>
    </source>
</evidence>
<evidence type="ECO:0000256" key="10">
    <source>
        <dbReference type="RuleBase" id="RU361209"/>
    </source>
</evidence>
<evidence type="ECO:0000256" key="5">
    <source>
        <dbReference type="ARBA" id="ARBA00022729"/>
    </source>
</evidence>
<dbReference type="Gene3D" id="1.20.58.1040">
    <property type="match status" value="1"/>
</dbReference>
<protein>
    <recommendedName>
        <fullName evidence="10">1,3-beta-glucanosyltransferase</fullName>
        <ecNumber evidence="10">2.4.1.-</ecNumber>
    </recommendedName>
</protein>
<evidence type="ECO:0000256" key="4">
    <source>
        <dbReference type="ARBA" id="ARBA00022622"/>
    </source>
</evidence>
<evidence type="ECO:0000313" key="14">
    <source>
        <dbReference type="Proteomes" id="UP001145021"/>
    </source>
</evidence>
<keyword evidence="14" id="KW-1185">Reference proteome</keyword>
<dbReference type="GO" id="GO:0005886">
    <property type="term" value="C:plasma membrane"/>
    <property type="evidence" value="ECO:0007669"/>
    <property type="project" value="UniProtKB-SubCell"/>
</dbReference>
<keyword evidence="10" id="KW-0808">Transferase</keyword>
<keyword evidence="5" id="KW-0732">Signal</keyword>
<feature type="domain" description="X8" evidence="12">
    <location>
        <begin position="384"/>
        <end position="468"/>
    </location>
</feature>
<dbReference type="SMART" id="SM00768">
    <property type="entry name" value="X8"/>
    <property type="match status" value="1"/>
</dbReference>
<dbReference type="InterPro" id="IPR004886">
    <property type="entry name" value="Glucanosyltransferase"/>
</dbReference>
<comment type="caution">
    <text evidence="13">The sequence shown here is derived from an EMBL/GenBank/DDBJ whole genome shotgun (WGS) entry which is preliminary data.</text>
</comment>
<organism evidence="13 14">
    <name type="scientific">Coemansia asiatica</name>
    <dbReference type="NCBI Taxonomy" id="1052880"/>
    <lineage>
        <taxon>Eukaryota</taxon>
        <taxon>Fungi</taxon>
        <taxon>Fungi incertae sedis</taxon>
        <taxon>Zoopagomycota</taxon>
        <taxon>Kickxellomycotina</taxon>
        <taxon>Kickxellomycetes</taxon>
        <taxon>Kickxellales</taxon>
        <taxon>Kickxellaceae</taxon>
        <taxon>Coemansia</taxon>
    </lineage>
</organism>
<evidence type="ECO:0000256" key="8">
    <source>
        <dbReference type="ARBA" id="ARBA00023180"/>
    </source>
</evidence>
<dbReference type="Pfam" id="PF03198">
    <property type="entry name" value="Glyco_hydro_72"/>
    <property type="match status" value="1"/>
</dbReference>
<evidence type="ECO:0000256" key="7">
    <source>
        <dbReference type="ARBA" id="ARBA00023157"/>
    </source>
</evidence>
<dbReference type="InterPro" id="IPR017853">
    <property type="entry name" value="GH"/>
</dbReference>
<sequence>MKLPLFASAGIGALCAASAVLAIDPIVIKGSKFFNEKTGEQFFFKGIAYQPRTGLTSENPDPLADTVGCKRDVELFKDLGINSIRVYEVDYNKNHDTCMKLLEDAGIYLVLDMPSPKYSINRAQPYWDHDTMSHWAAKVDAFAKYPNLVAWIAGNEVANDKNTTPSAAFVKAAIRDMKAYLKSKGLSTPVGYADNDDMEIRMNLINYFSCGDKETRADFYGINTYRWCGDDATFQSSGYSDITKNMTDYTIPSLMTEFGCNLVRPRAFHEVDSILGSDMSDIFSGGIMYEFTEEDNNYGVVKVSYGSSEVEKTEDYENLKKAYTKASPKGAKMNDYKPSGKDSVCPQVSSVWQVKGDTLPPTPSSARCKCMMDSLGCTITKSELSADEGKAVGEVVGNICGLTDCKDISYDTSKGVYGNYAACDSVQRSAWALNKNFVNSRYTQCEVKGVDTAIVKSPKQEDTDVCLTMKDDMGNIAAPITPSEDDEEGAINDDGEDTGKGSGSKSGSNNDDEDSPSRKTSSETSAGSRSFDGRSIVQLVAGAATLALAAF</sequence>
<keyword evidence="9 10" id="KW-0449">Lipoprotein</keyword>
<feature type="compositionally biased region" description="Acidic residues" evidence="11">
    <location>
        <begin position="483"/>
        <end position="496"/>
    </location>
</feature>
<evidence type="ECO:0000256" key="3">
    <source>
        <dbReference type="ARBA" id="ARBA00007528"/>
    </source>
</evidence>
<evidence type="ECO:0000256" key="1">
    <source>
        <dbReference type="ARBA" id="ARBA00004196"/>
    </source>
</evidence>
<evidence type="ECO:0000256" key="6">
    <source>
        <dbReference type="ARBA" id="ARBA00023136"/>
    </source>
</evidence>
<dbReference type="PANTHER" id="PTHR31468">
    <property type="entry name" value="1,3-BETA-GLUCANOSYLTRANSFERASE GAS1"/>
    <property type="match status" value="1"/>
</dbReference>
<dbReference type="InterPro" id="IPR012946">
    <property type="entry name" value="X8"/>
</dbReference>
<dbReference type="EMBL" id="JANBOH010000003">
    <property type="protein sequence ID" value="KAJ1648583.1"/>
    <property type="molecule type" value="Genomic_DNA"/>
</dbReference>
<evidence type="ECO:0000256" key="9">
    <source>
        <dbReference type="ARBA" id="ARBA00023288"/>
    </source>
</evidence>
<feature type="region of interest" description="Disordered" evidence="11">
    <location>
        <begin position="476"/>
        <end position="534"/>
    </location>
</feature>
<dbReference type="Proteomes" id="UP001145021">
    <property type="component" value="Unassembled WGS sequence"/>
</dbReference>